<dbReference type="Pfam" id="PF22522">
    <property type="entry name" value="DUF6998"/>
    <property type="match status" value="1"/>
</dbReference>
<dbReference type="AlphaFoldDB" id="A0A506U462"/>
<dbReference type="Proteomes" id="UP000320314">
    <property type="component" value="Unassembled WGS sequence"/>
</dbReference>
<comment type="caution">
    <text evidence="2">The sequence shown here is derived from an EMBL/GenBank/DDBJ whole genome shotgun (WGS) entry which is preliminary data.</text>
</comment>
<name>A0A506U462_9HYPH</name>
<dbReference type="InterPro" id="IPR054267">
    <property type="entry name" value="DUF6998"/>
</dbReference>
<evidence type="ECO:0000259" key="1">
    <source>
        <dbReference type="Pfam" id="PF22522"/>
    </source>
</evidence>
<gene>
    <name evidence="2" type="ORF">FJU11_10150</name>
</gene>
<proteinExistence type="predicted"/>
<protein>
    <recommendedName>
        <fullName evidence="1">DUF6998 domain-containing protein</fullName>
    </recommendedName>
</protein>
<feature type="domain" description="DUF6998" evidence="1">
    <location>
        <begin position="33"/>
        <end position="72"/>
    </location>
</feature>
<reference evidence="2 3" key="1">
    <citation type="submission" date="2019-06" db="EMBL/GenBank/DDBJ databases">
        <authorList>
            <person name="Li M."/>
        </authorList>
    </citation>
    <scope>NUCLEOTIDE SEQUENCE [LARGE SCALE GENOMIC DNA]</scope>
    <source>
        <strain evidence="2 3">BGMRC6574</strain>
    </source>
</reference>
<dbReference type="OrthoDB" id="8420327at2"/>
<keyword evidence="3" id="KW-1185">Reference proteome</keyword>
<accession>A0A506U462</accession>
<dbReference type="EMBL" id="VHLH01000017">
    <property type="protein sequence ID" value="TPW28116.1"/>
    <property type="molecule type" value="Genomic_DNA"/>
</dbReference>
<dbReference type="RefSeq" id="WP_141166941.1">
    <property type="nucleotide sequence ID" value="NZ_VHLH01000017.1"/>
</dbReference>
<evidence type="ECO:0000313" key="2">
    <source>
        <dbReference type="EMBL" id="TPW28116.1"/>
    </source>
</evidence>
<sequence>MTTDLDKAGEILERARQAAIDYYALKGKPLGITGEIGEYVTARLLGLQLVDAREPGYDAVDSAGRKIQIKARSVVWSGERRNIRHER</sequence>
<organism evidence="2 3">
    <name type="scientific">Pararhizobium mangrovi</name>
    <dbReference type="NCBI Taxonomy" id="2590452"/>
    <lineage>
        <taxon>Bacteria</taxon>
        <taxon>Pseudomonadati</taxon>
        <taxon>Pseudomonadota</taxon>
        <taxon>Alphaproteobacteria</taxon>
        <taxon>Hyphomicrobiales</taxon>
        <taxon>Rhizobiaceae</taxon>
        <taxon>Rhizobium/Agrobacterium group</taxon>
        <taxon>Pararhizobium</taxon>
    </lineage>
</organism>
<evidence type="ECO:0000313" key="3">
    <source>
        <dbReference type="Proteomes" id="UP000320314"/>
    </source>
</evidence>